<dbReference type="EMBL" id="KC821604">
    <property type="protein sequence ID" value="AGO47149.1"/>
    <property type="molecule type" value="Genomic_DNA"/>
</dbReference>
<evidence type="ECO:0000313" key="3">
    <source>
        <dbReference type="Proteomes" id="UP000014729"/>
    </source>
</evidence>
<protein>
    <submittedName>
        <fullName evidence="1">Uncharacterized protein</fullName>
    </submittedName>
</protein>
<dbReference type="KEGG" id="vg:15009994"/>
<name>M4T1V8_9CAUD</name>
<proteinExistence type="predicted"/>
<dbReference type="Proteomes" id="UP000014729">
    <property type="component" value="Segment"/>
</dbReference>
<dbReference type="EMBL" id="HQ634192">
    <property type="protein sequence ID" value="AGH56794.1"/>
    <property type="molecule type" value="Genomic_DNA"/>
</dbReference>
<evidence type="ECO:0000313" key="1">
    <source>
        <dbReference type="EMBL" id="AGH56794.1"/>
    </source>
</evidence>
<dbReference type="Proteomes" id="UP000203074">
    <property type="component" value="Segment"/>
</dbReference>
<reference evidence="3" key="3">
    <citation type="submission" date="2013-03" db="EMBL/GenBank/DDBJ databases">
        <title>The Cellulophaga phages: a novel, diverse, and globally ubiquitous model system.</title>
        <authorList>
            <person name="Holmfeldt K."/>
            <person name="Solonenko N."/>
            <person name="Shah M."/>
            <person name="Corrier K."/>
            <person name="Riemann L."/>
            <person name="VerBerkmoes N.C."/>
            <person name="Sullivan M.B."/>
        </authorList>
    </citation>
    <scope>NUCLEOTIDE SEQUENCE [LARGE SCALE GENOMIC DNA]</scope>
</reference>
<organism evidence="1 4">
    <name type="scientific">Cellulophaga phage phiST</name>
    <dbReference type="NCBI Taxonomy" id="756282"/>
    <lineage>
        <taxon>Viruses</taxon>
        <taxon>Duplodnaviria</taxon>
        <taxon>Heunggongvirae</taxon>
        <taxon>Uroviricota</taxon>
        <taxon>Caudoviricetes</taxon>
        <taxon>Cbastvirus</taxon>
        <taxon>Cbastvirus ST</taxon>
    </lineage>
</organism>
<keyword evidence="4" id="KW-1185">Reference proteome</keyword>
<dbReference type="GeneID" id="15009994"/>
<evidence type="ECO:0000313" key="4">
    <source>
        <dbReference type="Proteomes" id="UP000203074"/>
    </source>
</evidence>
<reference evidence="1 4" key="1">
    <citation type="submission" date="2010-11" db="EMBL/GenBank/DDBJ databases">
        <title>The Genome Sequence of Cellulophaga phage phiST.</title>
        <authorList>
            <consortium name="The Broad Institute Genome Sequencing Platform"/>
            <person name="Henn M.R."/>
            <person name="Reimann L."/>
            <person name="Holmfelt K."/>
            <person name="Levin J."/>
            <person name="Malboeuf C."/>
            <person name="Casali M."/>
            <person name="Russ C."/>
            <person name="Lennon N."/>
            <person name="Chapman S.B."/>
            <person name="Erlich R."/>
            <person name="Young S.K."/>
            <person name="Yandava C."/>
            <person name="Zeng Q."/>
            <person name="Alvarado L."/>
            <person name="Anderson S."/>
            <person name="Berlin A."/>
            <person name="Chen Z."/>
            <person name="Freedman E."/>
            <person name="Gellesch M."/>
            <person name="Goldberg J."/>
            <person name="Green L."/>
            <person name="Griggs A."/>
            <person name="Gujja S."/>
            <person name="Heilman E.R."/>
            <person name="Heiman D."/>
            <person name="Hollinger A."/>
            <person name="Howarth C."/>
            <person name="Larson L."/>
            <person name="Mehta T."/>
            <person name="Pearson M."/>
            <person name="Roberts A."/>
            <person name="Ryan E."/>
            <person name="Saif S."/>
            <person name="Shea T."/>
            <person name="Shenoy N."/>
            <person name="Sisk P."/>
            <person name="Stolte C."/>
            <person name="Sykes S."/>
            <person name="White J."/>
            <person name="Haas B."/>
            <person name="Nusbaum C."/>
            <person name="Birren B."/>
        </authorList>
    </citation>
    <scope>NUCLEOTIDE SEQUENCE [LARGE SCALE GENOMIC DNA]</scope>
    <source>
        <strain evidence="1">PhiST</strain>
        <strain evidence="4">phiST</strain>
    </source>
</reference>
<sequence length="121" mass="13734">MTIKFLKNIETQNVTTSYSGKQGCACGCNGSYKYSSAYQELSGAKRGYAIHEDEVSDLAIKRATNFFNKNQIAEVDLCSNGNGKYNDYAFIKTNDRIKTIYFTENYINNLFEKHLIEIIAK</sequence>
<dbReference type="RefSeq" id="YP_007673477.1">
    <property type="nucleotide sequence ID" value="NC_020842.1"/>
</dbReference>
<accession>M4T1V8</accession>
<gene>
    <name evidence="1" type="ORF">CGPG_00096</name>
    <name evidence="2" type="ORF">PhiST_gp010</name>
</gene>
<reference evidence="2 3" key="2">
    <citation type="journal article" date="2013" name="Proc. Natl. Acad. Sci. U.S.A.">
        <title>Twelve previously unknown phage genera are ubiquitous in global oceans.</title>
        <authorList>
            <person name="Holmfeldt K."/>
            <person name="Solonenko N."/>
            <person name="Shah M."/>
            <person name="Corrier K."/>
            <person name="Riemann L."/>
            <person name="Verberkmoes N.C."/>
            <person name="Sullivan M.B."/>
        </authorList>
    </citation>
    <scope>NUCLEOTIDE SEQUENCE [LARGE SCALE GENOMIC DNA]</scope>
    <source>
        <strain evidence="2">PhiST</strain>
    </source>
</reference>
<evidence type="ECO:0000313" key="2">
    <source>
        <dbReference type="EMBL" id="AGO47149.1"/>
    </source>
</evidence>